<dbReference type="Proteomes" id="UP000317704">
    <property type="component" value="Segment"/>
</dbReference>
<name>A0A516KR66_9CAUD</name>
<dbReference type="EMBL" id="MN062704">
    <property type="protein sequence ID" value="QDP44178.1"/>
    <property type="molecule type" value="Genomic_DNA"/>
</dbReference>
<sequence length="118" mass="12734">MMTEPRTLADVVERIVTLAHHDPDAAPVVSSAYGNKAPHILNDQPNTMIAGVLELGPALERGLSWNVAPASTLLRSLNHRWATPADVARAEWLDRVVEAEQSGATRRAAIRAAGEVPR</sequence>
<dbReference type="KEGG" id="vg:65121662"/>
<reference evidence="1 2" key="1">
    <citation type="submission" date="2019-06" db="EMBL/GenBank/DDBJ databases">
        <authorList>
            <person name="English H.B."/>
            <person name="Fox B.C."/>
            <person name="Houston B.M."/>
            <person name="Koller H.E."/>
            <person name="Salsman M.A."/>
            <person name="Teasley B.R."/>
            <person name="Vandoros E."/>
            <person name="Korey C.A."/>
            <person name="Tolsma S."/>
            <person name="Caruso S.M."/>
            <person name="Garlena R.A."/>
            <person name="Russell D.A."/>
            <person name="Pope W.H."/>
            <person name="Jacobs-Se D."/>
            <person name="Hatfull G.F."/>
        </authorList>
    </citation>
    <scope>NUCLEOTIDE SEQUENCE [LARGE SCALE GENOMIC DNA]</scope>
</reference>
<evidence type="ECO:0000313" key="1">
    <source>
        <dbReference type="EMBL" id="QDP44178.1"/>
    </source>
</evidence>
<gene>
    <name evidence="1" type="primary">62</name>
    <name evidence="1" type="ORF">SEA_JUJU_62</name>
</gene>
<keyword evidence="2" id="KW-1185">Reference proteome</keyword>
<dbReference type="GeneID" id="65121662"/>
<dbReference type="RefSeq" id="YP_010103763.1">
    <property type="nucleotide sequence ID" value="NC_055811.1"/>
</dbReference>
<organism evidence="1 2">
    <name type="scientific">Gordonia phage JuJu</name>
    <dbReference type="NCBI Taxonomy" id="2590929"/>
    <lineage>
        <taxon>Viruses</taxon>
        <taxon>Duplodnaviria</taxon>
        <taxon>Heunggongvirae</taxon>
        <taxon>Uroviricota</taxon>
        <taxon>Caudoviricetes</taxon>
        <taxon>Jujuvirus</taxon>
        <taxon>Jujuvirus juju</taxon>
    </lineage>
</organism>
<evidence type="ECO:0000313" key="2">
    <source>
        <dbReference type="Proteomes" id="UP000317704"/>
    </source>
</evidence>
<accession>A0A516KR66</accession>
<proteinExistence type="predicted"/>
<protein>
    <submittedName>
        <fullName evidence="1">Uncharacterized protein</fullName>
    </submittedName>
</protein>